<dbReference type="EMBL" id="GG662720">
    <property type="protein sequence ID" value="EAR86566.2"/>
    <property type="molecule type" value="Genomic_DNA"/>
</dbReference>
<dbReference type="AlphaFoldDB" id="Q22LX0"/>
<name>Q22LX0_TETTS</name>
<dbReference type="Proteomes" id="UP000009168">
    <property type="component" value="Unassembled WGS sequence"/>
</dbReference>
<dbReference type="GeneID" id="7841457"/>
<sequence length="371" mass="43310">MSQEISQQQDILTMAVEANASIAIQSGLALAQKAIQLEQEKNCEALAIDFFKKAIIILEQEIIYCKGQFQTVLQTLIFSYQNRCKSLSLQKQKRELIEMENHLETFDIMDPYSIYPIKKSDLLNIEGDSRFNPFLCYQQGANSQQISLETLLNVVEEFEKIEMNIKLLFTSMHQGVQLTKRLFITPLIWYMPIEETEILKEKQAVMHELGYNIEQILVMNKYSPSYEFFGSVKSLREYCQSVYKNKKYLIEENIQFLNPNKNSNSNPNSQNNQINGNIVNNNANSSSSNNISLLSNDQLGSNQQNTLQSKLNNKFDQYKNTFLKKFKKILKTENEEKQQIDYYHQFVIKIILNDLYVKYNQYISYSKKKQS</sequence>
<keyword evidence="3" id="KW-1185">Reference proteome</keyword>
<organism evidence="2 3">
    <name type="scientific">Tetrahymena thermophila (strain SB210)</name>
    <dbReference type="NCBI Taxonomy" id="312017"/>
    <lineage>
        <taxon>Eukaryota</taxon>
        <taxon>Sar</taxon>
        <taxon>Alveolata</taxon>
        <taxon>Ciliophora</taxon>
        <taxon>Intramacronucleata</taxon>
        <taxon>Oligohymenophorea</taxon>
        <taxon>Hymenostomatida</taxon>
        <taxon>Tetrahymenina</taxon>
        <taxon>Tetrahymenidae</taxon>
        <taxon>Tetrahymena</taxon>
    </lineage>
</organism>
<dbReference type="InParanoid" id="Q22LX0"/>
<gene>
    <name evidence="2" type="ORF">TTHERM_00041470</name>
</gene>
<feature type="region of interest" description="Disordered" evidence="1">
    <location>
        <begin position="260"/>
        <end position="281"/>
    </location>
</feature>
<reference evidence="3" key="1">
    <citation type="journal article" date="2006" name="PLoS Biol.">
        <title>Macronuclear genome sequence of the ciliate Tetrahymena thermophila, a model eukaryote.</title>
        <authorList>
            <person name="Eisen J.A."/>
            <person name="Coyne R.S."/>
            <person name="Wu M."/>
            <person name="Wu D."/>
            <person name="Thiagarajan M."/>
            <person name="Wortman J.R."/>
            <person name="Badger J.H."/>
            <person name="Ren Q."/>
            <person name="Amedeo P."/>
            <person name="Jones K.M."/>
            <person name="Tallon L.J."/>
            <person name="Delcher A.L."/>
            <person name="Salzberg S.L."/>
            <person name="Silva J.C."/>
            <person name="Haas B.J."/>
            <person name="Majoros W.H."/>
            <person name="Farzad M."/>
            <person name="Carlton J.M."/>
            <person name="Smith R.K. Jr."/>
            <person name="Garg J."/>
            <person name="Pearlman R.E."/>
            <person name="Karrer K.M."/>
            <person name="Sun L."/>
            <person name="Manning G."/>
            <person name="Elde N.C."/>
            <person name="Turkewitz A.P."/>
            <person name="Asai D.J."/>
            <person name="Wilkes D.E."/>
            <person name="Wang Y."/>
            <person name="Cai H."/>
            <person name="Collins K."/>
            <person name="Stewart B.A."/>
            <person name="Lee S.R."/>
            <person name="Wilamowska K."/>
            <person name="Weinberg Z."/>
            <person name="Ruzzo W.L."/>
            <person name="Wloga D."/>
            <person name="Gaertig J."/>
            <person name="Frankel J."/>
            <person name="Tsao C.-C."/>
            <person name="Gorovsky M.A."/>
            <person name="Keeling P.J."/>
            <person name="Waller R.F."/>
            <person name="Patron N.J."/>
            <person name="Cherry J.M."/>
            <person name="Stover N.A."/>
            <person name="Krieger C.J."/>
            <person name="del Toro C."/>
            <person name="Ryder H.F."/>
            <person name="Williamson S.C."/>
            <person name="Barbeau R.A."/>
            <person name="Hamilton E.P."/>
            <person name="Orias E."/>
        </authorList>
    </citation>
    <scope>NUCLEOTIDE SEQUENCE [LARGE SCALE GENOMIC DNA]</scope>
    <source>
        <strain evidence="3">SB210</strain>
    </source>
</reference>
<dbReference type="RefSeq" id="XP_977250.2">
    <property type="nucleotide sequence ID" value="XM_972157.2"/>
</dbReference>
<proteinExistence type="predicted"/>
<accession>Q22LX0</accession>
<evidence type="ECO:0000313" key="3">
    <source>
        <dbReference type="Proteomes" id="UP000009168"/>
    </source>
</evidence>
<evidence type="ECO:0008006" key="4">
    <source>
        <dbReference type="Google" id="ProtNLM"/>
    </source>
</evidence>
<protein>
    <recommendedName>
        <fullName evidence="4">MIT domain protein</fullName>
    </recommendedName>
</protein>
<evidence type="ECO:0000256" key="1">
    <source>
        <dbReference type="SAM" id="MobiDB-lite"/>
    </source>
</evidence>
<evidence type="ECO:0000313" key="2">
    <source>
        <dbReference type="EMBL" id="EAR86566.2"/>
    </source>
</evidence>
<dbReference type="KEGG" id="tet:TTHERM_00041470"/>
<dbReference type="HOGENOM" id="CLU_916701_0_0_1"/>